<proteinExistence type="predicted"/>
<evidence type="ECO:0000313" key="1">
    <source>
        <dbReference type="EMBL" id="MFD1929607.1"/>
    </source>
</evidence>
<sequence>MFARNQEDPIIGQNGVESSGKRVRSFTYAPNIFMGIMKEFVIPTGGEYYFQPSVDALNTVIGRQAET</sequence>
<reference evidence="2" key="1">
    <citation type="journal article" date="2019" name="Int. J. Syst. Evol. Microbiol.">
        <title>The Global Catalogue of Microorganisms (GCM) 10K type strain sequencing project: providing services to taxonomists for standard genome sequencing and annotation.</title>
        <authorList>
            <consortium name="The Broad Institute Genomics Platform"/>
            <consortium name="The Broad Institute Genome Sequencing Center for Infectious Disease"/>
            <person name="Wu L."/>
            <person name="Ma J."/>
        </authorList>
    </citation>
    <scope>NUCLEOTIDE SEQUENCE [LARGE SCALE GENOMIC DNA]</scope>
    <source>
        <strain evidence="2">CGMCC 4.7177</strain>
    </source>
</reference>
<accession>A0ABW4SM76</accession>
<protein>
    <submittedName>
        <fullName evidence="1">Uncharacterized protein</fullName>
    </submittedName>
</protein>
<comment type="caution">
    <text evidence="1">The sequence shown here is derived from an EMBL/GenBank/DDBJ whole genome shotgun (WGS) entry which is preliminary data.</text>
</comment>
<evidence type="ECO:0000313" key="2">
    <source>
        <dbReference type="Proteomes" id="UP001597218"/>
    </source>
</evidence>
<gene>
    <name evidence="1" type="ORF">ACFSFY_16310</name>
</gene>
<dbReference type="InterPro" id="IPR011008">
    <property type="entry name" value="Dimeric_a/b-barrel"/>
</dbReference>
<name>A0ABW4SM76_9BACL</name>
<dbReference type="SUPFAM" id="SSF54909">
    <property type="entry name" value="Dimeric alpha+beta barrel"/>
    <property type="match status" value="1"/>
</dbReference>
<dbReference type="EMBL" id="JBHUGI010000035">
    <property type="protein sequence ID" value="MFD1929607.1"/>
    <property type="molecule type" value="Genomic_DNA"/>
</dbReference>
<keyword evidence="2" id="KW-1185">Reference proteome</keyword>
<dbReference type="Proteomes" id="UP001597218">
    <property type="component" value="Unassembled WGS sequence"/>
</dbReference>
<organism evidence="1 2">
    <name type="scientific">Sporosarcina siberiensis</name>
    <dbReference type="NCBI Taxonomy" id="1365606"/>
    <lineage>
        <taxon>Bacteria</taxon>
        <taxon>Bacillati</taxon>
        <taxon>Bacillota</taxon>
        <taxon>Bacilli</taxon>
        <taxon>Bacillales</taxon>
        <taxon>Caryophanaceae</taxon>
        <taxon>Sporosarcina</taxon>
    </lineage>
</organism>
<dbReference type="RefSeq" id="WP_381539894.1">
    <property type="nucleotide sequence ID" value="NZ_JBHUGI010000035.1"/>
</dbReference>